<dbReference type="Pfam" id="PF04851">
    <property type="entry name" value="ResIII"/>
    <property type="match status" value="1"/>
</dbReference>
<evidence type="ECO:0000313" key="3">
    <source>
        <dbReference type="Proteomes" id="UP001501521"/>
    </source>
</evidence>
<dbReference type="Proteomes" id="UP001501521">
    <property type="component" value="Unassembled WGS sequence"/>
</dbReference>
<protein>
    <recommendedName>
        <fullName evidence="1">Helicase/UvrB N-terminal domain-containing protein</fullName>
    </recommendedName>
</protein>
<comment type="caution">
    <text evidence="2">The sequence shown here is derived from an EMBL/GenBank/DDBJ whole genome shotgun (WGS) entry which is preliminary data.</text>
</comment>
<dbReference type="SUPFAM" id="SSF52540">
    <property type="entry name" value="P-loop containing nucleoside triphosphate hydrolases"/>
    <property type="match status" value="1"/>
</dbReference>
<sequence>MEYTLTGYQTDAVRDVLTSMGRARQALDNNFPSSFGLTAPTGAGKTVIAAAVIEALFFGDEQNKFDADDKAVVLWFSQDPVLNRQTKHRIGEASDLVTGNRMVIIENTFVAEKFDAGKVFFINTGKFSKHSTLVRGHEVEDTGNELPGLDRKARPDARRYTIWDTIRNTINDPDRRLYLIVDEAHQGMGGNRSKSDREDQPTIIRRLINGHGDVPPVPVVFGISATIERFQNVMEGSKNRMPLDDVEVDRQAVLDSGLVKDDVILTGLDEKGKYDTVLLRRGVQRLREMSEAWEKYTTGQGDRSVTPLMVLQVPNTPTKESQAGTWTKNVTSWVNTVLEEWPDLQPENFAHVFGGDHGDLVLGDLVIPYISPEDVQDTEKVRVLLAKDAISTGWDCPRAEVMVSFRGVKEPVTITQLLGRLVRSPLRRRIAGHGMLNAVFCALPEFNQDTVEKVVKLITQGIEGEDPLPIGRVLVDPADVVRNPKLEEQLGAEKLDEVFQALADVPSEHAPARALRPIPRFLALAKELSRDELVQDGVKASTLLINKEIEALAVKNDEAIDDAVHDIENVELIEVTARMGGSIDDLKSEGATVKADAKTLNDAFSVARRNLGTSTADSHVTYLLQKLPEDEKIPALASIRTKVAAIGRQPDLVTELEESAEKLVAKWLDEHEADIAMLPAAREQVYTDIKTQSKEIQASSIGEVVSAEEPTMIQVGEMKTPIDTFEHHVLAMADGKYPWEANNAEKFVLATEQKRTGFLAWYRNPSRGVKEALRIVYQRGDRYSHMHPDFIFFFDKDGKVVPAIVDPHGAQLSDSMPKLVGLARFAEEYADVFPRIEAVTDMDGGYVYLNLKSAEVREAIRTHDDAKVLFKSKHAKKYG</sequence>
<name>A0ABP9FNP3_9ACTN</name>
<keyword evidence="3" id="KW-1185">Reference proteome</keyword>
<gene>
    <name evidence="2" type="ORF">GCM10025789_31020</name>
</gene>
<dbReference type="InterPro" id="IPR027417">
    <property type="entry name" value="P-loop_NTPase"/>
</dbReference>
<evidence type="ECO:0000259" key="1">
    <source>
        <dbReference type="Pfam" id="PF04851"/>
    </source>
</evidence>
<feature type="domain" description="Helicase/UvrB N-terminal" evidence="1">
    <location>
        <begin position="3"/>
        <end position="229"/>
    </location>
</feature>
<organism evidence="2 3">
    <name type="scientific">Tessaracoccus lubricantis</name>
    <dbReference type="NCBI Taxonomy" id="545543"/>
    <lineage>
        <taxon>Bacteria</taxon>
        <taxon>Bacillati</taxon>
        <taxon>Actinomycetota</taxon>
        <taxon>Actinomycetes</taxon>
        <taxon>Propionibacteriales</taxon>
        <taxon>Propionibacteriaceae</taxon>
        <taxon>Tessaracoccus</taxon>
    </lineage>
</organism>
<accession>A0ABP9FNP3</accession>
<reference evidence="3" key="1">
    <citation type="journal article" date="2019" name="Int. J. Syst. Evol. Microbiol.">
        <title>The Global Catalogue of Microorganisms (GCM) 10K type strain sequencing project: providing services to taxonomists for standard genome sequencing and annotation.</title>
        <authorList>
            <consortium name="The Broad Institute Genomics Platform"/>
            <consortium name="The Broad Institute Genome Sequencing Center for Infectious Disease"/>
            <person name="Wu L."/>
            <person name="Ma J."/>
        </authorList>
    </citation>
    <scope>NUCLEOTIDE SEQUENCE [LARGE SCALE GENOMIC DNA]</scope>
    <source>
        <strain evidence="3">JCM 19125</strain>
    </source>
</reference>
<dbReference type="Gene3D" id="3.40.50.300">
    <property type="entry name" value="P-loop containing nucleotide triphosphate hydrolases"/>
    <property type="match status" value="2"/>
</dbReference>
<dbReference type="InterPro" id="IPR006935">
    <property type="entry name" value="Helicase/UvrB_N"/>
</dbReference>
<dbReference type="RefSeq" id="WP_345584514.1">
    <property type="nucleotide sequence ID" value="NZ_BAABLV010000066.1"/>
</dbReference>
<dbReference type="EMBL" id="BAABLV010000066">
    <property type="protein sequence ID" value="GAA4909627.1"/>
    <property type="molecule type" value="Genomic_DNA"/>
</dbReference>
<proteinExistence type="predicted"/>
<evidence type="ECO:0000313" key="2">
    <source>
        <dbReference type="EMBL" id="GAA4909627.1"/>
    </source>
</evidence>